<reference evidence="10" key="1">
    <citation type="journal article" date="2019" name="Int. J. Syst. Evol. Microbiol.">
        <title>The Global Catalogue of Microorganisms (GCM) 10K type strain sequencing project: providing services to taxonomists for standard genome sequencing and annotation.</title>
        <authorList>
            <consortium name="The Broad Institute Genomics Platform"/>
            <consortium name="The Broad Institute Genome Sequencing Center for Infectious Disease"/>
            <person name="Wu L."/>
            <person name="Ma J."/>
        </authorList>
    </citation>
    <scope>NUCLEOTIDE SEQUENCE [LARGE SCALE GENOMIC DNA]</scope>
    <source>
        <strain evidence="10">CGMCC 1.10992</strain>
    </source>
</reference>
<dbReference type="NCBIfam" id="NF004388">
    <property type="entry name" value="PRK05749.1-4"/>
    <property type="match status" value="1"/>
</dbReference>
<dbReference type="Gene3D" id="3.40.50.11720">
    <property type="entry name" value="3-Deoxy-D-manno-octulosonic-acid transferase, N-terminal domain"/>
    <property type="match status" value="1"/>
</dbReference>
<dbReference type="SUPFAM" id="SSF53756">
    <property type="entry name" value="UDP-Glycosyltransferase/glycogen phosphorylase"/>
    <property type="match status" value="1"/>
</dbReference>
<sequence>MRLIYSLLIYLALPFGLFWLHWPKGSKPAVGKRWPEHLGFVPDVEGNPVWFHAVSVGEVIAITPLIQRLLDTKPDFPVMVTTTTRTGADRVEAAFGDRVIHRYAPFDLPGATKRFLARTRPRLAVVMEMELWPNTLAACRRKGVRALLINARMSAQSRKGYGRFKSLISPILQTFEQIQAQTRMDAARLVELGAKKDVVTVTGSLKFDIKLSDEAREAGSQLRTELGKDRPVWIAASTHPNEDEAALEAHKLVRQDYPDAALILVPRHPGRFDDVMALCQRTCDSAGDLLNGGVRRRSLQPADNDCAVYLADTMGEMMMLLSASDICFLGGSLIPHGGHNLLEPAAVGMPTLTGPSDFHFEEITQSLVDAGNCQRIADGDELALKLKALFGNKPSVLKAADAGRQVVLESQGALEKMLDAILAAYSRR</sequence>
<keyword evidence="10" id="KW-1185">Reference proteome</keyword>
<comment type="catalytic activity">
    <reaction evidence="6 7">
        <text>lipid IVA (E. coli) + CMP-3-deoxy-beta-D-manno-octulosonate = alpha-Kdo-(2-&gt;6)-lipid IVA (E. coli) + CMP + H(+)</text>
        <dbReference type="Rhea" id="RHEA:28066"/>
        <dbReference type="ChEBI" id="CHEBI:15378"/>
        <dbReference type="ChEBI" id="CHEBI:58603"/>
        <dbReference type="ChEBI" id="CHEBI:60364"/>
        <dbReference type="ChEBI" id="CHEBI:60377"/>
        <dbReference type="ChEBI" id="CHEBI:85987"/>
        <dbReference type="EC" id="2.4.99.12"/>
    </reaction>
</comment>
<protein>
    <recommendedName>
        <fullName evidence="3 7">3-deoxy-D-manno-octulosonic acid transferase</fullName>
        <shortName evidence="7">Kdo transferase</shortName>
        <ecNumber evidence="2 7">2.4.99.12</ecNumber>
    </recommendedName>
    <alternativeName>
        <fullName evidence="5 7">Lipid IV(A) 3-deoxy-D-manno-octulosonic acid transferase</fullName>
    </alternativeName>
</protein>
<feature type="domain" description="3-deoxy-D-manno-octulosonic-acid transferase N-terminal" evidence="8">
    <location>
        <begin position="32"/>
        <end position="209"/>
    </location>
</feature>
<dbReference type="InterPro" id="IPR007507">
    <property type="entry name" value="Glycos_transf_N"/>
</dbReference>
<comment type="pathway">
    <text evidence="1 7">Bacterial outer membrane biogenesis; LPS core biosynthesis.</text>
</comment>
<dbReference type="PANTHER" id="PTHR42755">
    <property type="entry name" value="3-DEOXY-MANNO-OCTULOSONATE CYTIDYLYLTRANSFERASE"/>
    <property type="match status" value="1"/>
</dbReference>
<gene>
    <name evidence="9" type="primary">waaA</name>
    <name evidence="9" type="ORF">ACFSJ3_13110</name>
</gene>
<evidence type="ECO:0000256" key="6">
    <source>
        <dbReference type="ARBA" id="ARBA00049183"/>
    </source>
</evidence>
<dbReference type="Pfam" id="PF04413">
    <property type="entry name" value="Glycos_transf_N"/>
    <property type="match status" value="1"/>
</dbReference>
<organism evidence="9 10">
    <name type="scientific">Corallincola platygyrae</name>
    <dbReference type="NCBI Taxonomy" id="1193278"/>
    <lineage>
        <taxon>Bacteria</taxon>
        <taxon>Pseudomonadati</taxon>
        <taxon>Pseudomonadota</taxon>
        <taxon>Gammaproteobacteria</taxon>
        <taxon>Alteromonadales</taxon>
        <taxon>Psychromonadaceae</taxon>
        <taxon>Corallincola</taxon>
    </lineage>
</organism>
<comment type="caution">
    <text evidence="9">The sequence shown here is derived from an EMBL/GenBank/DDBJ whole genome shotgun (WGS) entry which is preliminary data.</text>
</comment>
<dbReference type="EC" id="2.4.99.12" evidence="2 7"/>
<keyword evidence="4 7" id="KW-0808">Transferase</keyword>
<keyword evidence="7" id="KW-0472">Membrane</keyword>
<dbReference type="Proteomes" id="UP001597380">
    <property type="component" value="Unassembled WGS sequence"/>
</dbReference>
<evidence type="ECO:0000256" key="3">
    <source>
        <dbReference type="ARBA" id="ARBA00019077"/>
    </source>
</evidence>
<dbReference type="PANTHER" id="PTHR42755:SF1">
    <property type="entry name" value="3-DEOXY-D-MANNO-OCTULOSONIC ACID TRANSFERASE, MITOCHONDRIAL-RELATED"/>
    <property type="match status" value="1"/>
</dbReference>
<dbReference type="InterPro" id="IPR038107">
    <property type="entry name" value="Glycos_transf_N_sf"/>
</dbReference>
<evidence type="ECO:0000256" key="1">
    <source>
        <dbReference type="ARBA" id="ARBA00004713"/>
    </source>
</evidence>
<dbReference type="EMBL" id="JBHUHT010000014">
    <property type="protein sequence ID" value="MFD2096929.1"/>
    <property type="molecule type" value="Genomic_DNA"/>
</dbReference>
<dbReference type="GO" id="GO:0043842">
    <property type="term" value="F:Kdo transferase activity"/>
    <property type="evidence" value="ECO:0007669"/>
    <property type="project" value="UniProtKB-EC"/>
</dbReference>
<evidence type="ECO:0000256" key="2">
    <source>
        <dbReference type="ARBA" id="ARBA00012621"/>
    </source>
</evidence>
<evidence type="ECO:0000313" key="9">
    <source>
        <dbReference type="EMBL" id="MFD2096929.1"/>
    </source>
</evidence>
<dbReference type="RefSeq" id="WP_345339768.1">
    <property type="nucleotide sequence ID" value="NZ_BAABLI010000011.1"/>
</dbReference>
<dbReference type="Gene3D" id="3.40.50.2000">
    <property type="entry name" value="Glycogen Phosphorylase B"/>
    <property type="match status" value="1"/>
</dbReference>
<comment type="similarity">
    <text evidence="7">Belongs to the glycosyltransferase group 1 family.</text>
</comment>
<name>A0ABW4XQ01_9GAMM</name>
<evidence type="ECO:0000259" key="8">
    <source>
        <dbReference type="Pfam" id="PF04413"/>
    </source>
</evidence>
<evidence type="ECO:0000256" key="4">
    <source>
        <dbReference type="ARBA" id="ARBA00022679"/>
    </source>
</evidence>
<comment type="subcellular location">
    <subcellularLocation>
        <location evidence="7">Cell membrane</location>
    </subcellularLocation>
</comment>
<evidence type="ECO:0000256" key="5">
    <source>
        <dbReference type="ARBA" id="ARBA00031445"/>
    </source>
</evidence>
<proteinExistence type="inferred from homology"/>
<dbReference type="InterPro" id="IPR039901">
    <property type="entry name" value="Kdotransferase"/>
</dbReference>
<evidence type="ECO:0000313" key="10">
    <source>
        <dbReference type="Proteomes" id="UP001597380"/>
    </source>
</evidence>
<accession>A0ABW4XQ01</accession>
<keyword evidence="9" id="KW-0328">Glycosyltransferase</keyword>
<comment type="function">
    <text evidence="7">Involved in lipopolysaccharide (LPS) biosynthesis. Catalyzes the transfer of 3-deoxy-D-manno-octulosonate (Kdo) residue(s) from CMP-Kdo to lipid IV(A), the tetraacyldisaccharide-1,4'-bisphosphate precursor of lipid A.</text>
</comment>
<evidence type="ECO:0000256" key="7">
    <source>
        <dbReference type="RuleBase" id="RU365103"/>
    </source>
</evidence>
<keyword evidence="7" id="KW-0448">Lipopolysaccharide biosynthesis</keyword>
<keyword evidence="7" id="KW-1003">Cell membrane</keyword>